<feature type="region of interest" description="Disordered" evidence="1">
    <location>
        <begin position="228"/>
        <end position="247"/>
    </location>
</feature>
<dbReference type="OrthoDB" id="427916at2759"/>
<evidence type="ECO:0000259" key="2">
    <source>
        <dbReference type="Pfam" id="PF00026"/>
    </source>
</evidence>
<name>A0A812MQZ6_9DINO</name>
<dbReference type="AlphaFoldDB" id="A0A812MQZ6"/>
<feature type="region of interest" description="Disordered" evidence="1">
    <location>
        <begin position="1"/>
        <end position="26"/>
    </location>
</feature>
<dbReference type="InterPro" id="IPR033121">
    <property type="entry name" value="PEPTIDASE_A1"/>
</dbReference>
<reference evidence="3" key="1">
    <citation type="submission" date="2021-02" db="EMBL/GenBank/DDBJ databases">
        <authorList>
            <person name="Dougan E. K."/>
            <person name="Rhodes N."/>
            <person name="Thang M."/>
            <person name="Chan C."/>
        </authorList>
    </citation>
    <scope>NUCLEOTIDE SEQUENCE</scope>
</reference>
<keyword evidence="4" id="KW-1185">Reference proteome</keyword>
<feature type="compositionally biased region" description="Basic and acidic residues" evidence="1">
    <location>
        <begin position="486"/>
        <end position="568"/>
    </location>
</feature>
<dbReference type="Proteomes" id="UP000604046">
    <property type="component" value="Unassembled WGS sequence"/>
</dbReference>
<evidence type="ECO:0000313" key="3">
    <source>
        <dbReference type="EMBL" id="CAE7279876.1"/>
    </source>
</evidence>
<organism evidence="3 4">
    <name type="scientific">Symbiodinium natans</name>
    <dbReference type="NCBI Taxonomy" id="878477"/>
    <lineage>
        <taxon>Eukaryota</taxon>
        <taxon>Sar</taxon>
        <taxon>Alveolata</taxon>
        <taxon>Dinophyceae</taxon>
        <taxon>Suessiales</taxon>
        <taxon>Symbiodiniaceae</taxon>
        <taxon>Symbiodinium</taxon>
    </lineage>
</organism>
<dbReference type="Gene3D" id="2.40.70.10">
    <property type="entry name" value="Acid Proteases"/>
    <property type="match status" value="1"/>
</dbReference>
<sequence length="608" mass="66856">MPSVQREAATGPDGVQVSTSEQLSTPGCFFPEQTRTRRRAVFHRLRLVRNGMAQKPHFGVFLTDNEARVGCSFEPCKPSILGAHAKAMLLALLQVLLLEDVEPSEVAFGGADSRRMLEPVSWSEVYMPELGYWIVPILAVRVGGVELDFCKDGTCRGVVDTGTSHLGVPGPYDKELSQMLQVDAGDLLDCRLAKSPTVEIDLPGKTIELLPASYMRRLPLREGVSVSSEKGVTVDDEGDKKKKSSKAKTALRPGYHLVYVGANKNNSARCVRPPHAVQCDPEAANRRNDIYNDKFLVSAKGEEICVERVDQPGASWGLDLEFLCPNPHTAGLEGPKQKGVEAIYLGRQDGSERCVQPFAEVKCEDTEQFLVRPKNSQICVTPRSVPNEIEEADLVLRCTEVAHTALEGMEELVIGSHFGETTEKCIQPHVPVTCDVDAANRRKDQFPDRFEVFAKKETICVKRIDGNSVQWGLNLIIHCKPLLADAKDSEDPRPEKLENEVKAGQEEKPEKDGSEAQEAVEKSGEKSQEAEKEDAKEDTKEESNEEAKEDAKEESKEETKEDAKEEAFVHTLSTTCSREAELQPVFAAHAHEPALFAAVAWGGGEGVG</sequence>
<gene>
    <name evidence="3" type="primary">Pgc</name>
    <name evidence="3" type="ORF">SNAT2548_LOCUS14838</name>
</gene>
<feature type="region of interest" description="Disordered" evidence="1">
    <location>
        <begin position="486"/>
        <end position="571"/>
    </location>
</feature>
<evidence type="ECO:0000256" key="1">
    <source>
        <dbReference type="SAM" id="MobiDB-lite"/>
    </source>
</evidence>
<accession>A0A812MQZ6</accession>
<protein>
    <submittedName>
        <fullName evidence="3">Pgc protein</fullName>
    </submittedName>
</protein>
<evidence type="ECO:0000313" key="4">
    <source>
        <dbReference type="Proteomes" id="UP000604046"/>
    </source>
</evidence>
<dbReference type="InterPro" id="IPR021109">
    <property type="entry name" value="Peptidase_aspartic_dom_sf"/>
</dbReference>
<dbReference type="Pfam" id="PF00026">
    <property type="entry name" value="Asp"/>
    <property type="match status" value="1"/>
</dbReference>
<dbReference type="SUPFAM" id="SSF50630">
    <property type="entry name" value="Acid proteases"/>
    <property type="match status" value="1"/>
</dbReference>
<feature type="compositionally biased region" description="Polar residues" evidence="1">
    <location>
        <begin position="16"/>
        <end position="25"/>
    </location>
</feature>
<dbReference type="EMBL" id="CAJNDS010001791">
    <property type="protein sequence ID" value="CAE7279876.1"/>
    <property type="molecule type" value="Genomic_DNA"/>
</dbReference>
<proteinExistence type="predicted"/>
<feature type="domain" description="Peptidase A1" evidence="2">
    <location>
        <begin position="99"/>
        <end position="215"/>
    </location>
</feature>
<comment type="caution">
    <text evidence="3">The sequence shown here is derived from an EMBL/GenBank/DDBJ whole genome shotgun (WGS) entry which is preliminary data.</text>
</comment>